<name>A0A511T2Y7_MYXFU</name>
<organism evidence="3 4">
    <name type="scientific">Myxococcus fulvus</name>
    <dbReference type="NCBI Taxonomy" id="33"/>
    <lineage>
        <taxon>Bacteria</taxon>
        <taxon>Pseudomonadati</taxon>
        <taxon>Myxococcota</taxon>
        <taxon>Myxococcia</taxon>
        <taxon>Myxococcales</taxon>
        <taxon>Cystobacterineae</taxon>
        <taxon>Myxococcaceae</taxon>
        <taxon>Myxococcus</taxon>
    </lineage>
</organism>
<dbReference type="Proteomes" id="UP000321514">
    <property type="component" value="Unassembled WGS sequence"/>
</dbReference>
<comment type="caution">
    <text evidence="3">The sequence shown here is derived from an EMBL/GenBank/DDBJ whole genome shotgun (WGS) entry which is preliminary data.</text>
</comment>
<evidence type="ECO:0000256" key="1">
    <source>
        <dbReference type="SAM" id="MobiDB-lite"/>
    </source>
</evidence>
<proteinExistence type="predicted"/>
<gene>
    <name evidence="3" type="ORF">MFU01_29990</name>
</gene>
<dbReference type="EMBL" id="BJXR01000026">
    <property type="protein sequence ID" value="GEN07962.1"/>
    <property type="molecule type" value="Genomic_DNA"/>
</dbReference>
<accession>A0A511T2Y7</accession>
<keyword evidence="2" id="KW-0812">Transmembrane</keyword>
<sequence length="123" mass="13826">MRAMGSNGNEGEEENIFTRDRAPTRSQKRVRQAVTLGIVVLVLAGVWAYLQGGENRALNALSPAQREALFQETRDDIRLLCMGDAGPKLLKRCQTQAEFLTRFSECDEACRQELAPFLRQAVR</sequence>
<dbReference type="AlphaFoldDB" id="A0A511T2Y7"/>
<evidence type="ECO:0000256" key="2">
    <source>
        <dbReference type="SAM" id="Phobius"/>
    </source>
</evidence>
<feature type="transmembrane region" description="Helical" evidence="2">
    <location>
        <begin position="33"/>
        <end position="50"/>
    </location>
</feature>
<evidence type="ECO:0000313" key="4">
    <source>
        <dbReference type="Proteomes" id="UP000321514"/>
    </source>
</evidence>
<keyword evidence="2" id="KW-0472">Membrane</keyword>
<evidence type="ECO:0000313" key="3">
    <source>
        <dbReference type="EMBL" id="GEN07962.1"/>
    </source>
</evidence>
<feature type="region of interest" description="Disordered" evidence="1">
    <location>
        <begin position="1"/>
        <end position="24"/>
    </location>
</feature>
<reference evidence="3 4" key="1">
    <citation type="submission" date="2019-07" db="EMBL/GenBank/DDBJ databases">
        <title>Whole genome shotgun sequence of Myxococcus fulvus NBRC 100333.</title>
        <authorList>
            <person name="Hosoyama A."/>
            <person name="Uohara A."/>
            <person name="Ohji S."/>
            <person name="Ichikawa N."/>
        </authorList>
    </citation>
    <scope>NUCLEOTIDE SEQUENCE [LARGE SCALE GENOMIC DNA]</scope>
    <source>
        <strain evidence="3 4">NBRC 100333</strain>
    </source>
</reference>
<keyword evidence="2" id="KW-1133">Transmembrane helix</keyword>
<protein>
    <submittedName>
        <fullName evidence="3">Uncharacterized protein</fullName>
    </submittedName>
</protein>